<evidence type="ECO:0000256" key="1">
    <source>
        <dbReference type="SAM" id="MobiDB-lite"/>
    </source>
</evidence>
<dbReference type="RefSeq" id="WP_188990095.1">
    <property type="nucleotide sequence ID" value="NZ_BMHP01000001.1"/>
</dbReference>
<dbReference type="Proteomes" id="UP000612456">
    <property type="component" value="Unassembled WGS sequence"/>
</dbReference>
<reference evidence="2" key="1">
    <citation type="journal article" date="2014" name="Int. J. Syst. Evol. Microbiol.">
        <title>Complete genome sequence of Corynebacterium casei LMG S-19264T (=DSM 44701T), isolated from a smear-ripened cheese.</title>
        <authorList>
            <consortium name="US DOE Joint Genome Institute (JGI-PGF)"/>
            <person name="Walter F."/>
            <person name="Albersmeier A."/>
            <person name="Kalinowski J."/>
            <person name="Ruckert C."/>
        </authorList>
    </citation>
    <scope>NUCLEOTIDE SEQUENCE</scope>
    <source>
        <strain evidence="2">CGMCC 1.15178</strain>
    </source>
</reference>
<evidence type="ECO:0000313" key="3">
    <source>
        <dbReference type="Proteomes" id="UP000612456"/>
    </source>
</evidence>
<feature type="compositionally biased region" description="Basic and acidic residues" evidence="1">
    <location>
        <begin position="89"/>
        <end position="99"/>
    </location>
</feature>
<dbReference type="EMBL" id="BMHP01000001">
    <property type="protein sequence ID" value="GGD56146.1"/>
    <property type="molecule type" value="Genomic_DNA"/>
</dbReference>
<comment type="caution">
    <text evidence="2">The sequence shown here is derived from an EMBL/GenBank/DDBJ whole genome shotgun (WGS) entry which is preliminary data.</text>
</comment>
<sequence>MSEEFLKEHSRVYSDLSTVESQQNDLVLEEFPEGPYGASIISENLGKSTPWRISQRTSHRFDYENHALHEGINRGYPGQDVFDSDIPDTVDKPRTDEAE</sequence>
<evidence type="ECO:0000313" key="2">
    <source>
        <dbReference type="EMBL" id="GGD56146.1"/>
    </source>
</evidence>
<gene>
    <name evidence="2" type="ORF">GCM10010911_12340</name>
</gene>
<accession>A0A916YQB3</accession>
<proteinExistence type="predicted"/>
<organism evidence="2 3">
    <name type="scientific">Paenibacillus nasutitermitis</name>
    <dbReference type="NCBI Taxonomy" id="1652958"/>
    <lineage>
        <taxon>Bacteria</taxon>
        <taxon>Bacillati</taxon>
        <taxon>Bacillota</taxon>
        <taxon>Bacilli</taxon>
        <taxon>Bacillales</taxon>
        <taxon>Paenibacillaceae</taxon>
        <taxon>Paenibacillus</taxon>
    </lineage>
</organism>
<feature type="region of interest" description="Disordered" evidence="1">
    <location>
        <begin position="70"/>
        <end position="99"/>
    </location>
</feature>
<reference evidence="2" key="2">
    <citation type="submission" date="2020-09" db="EMBL/GenBank/DDBJ databases">
        <authorList>
            <person name="Sun Q."/>
            <person name="Zhou Y."/>
        </authorList>
    </citation>
    <scope>NUCLEOTIDE SEQUENCE</scope>
    <source>
        <strain evidence="2">CGMCC 1.15178</strain>
    </source>
</reference>
<name>A0A916YQB3_9BACL</name>
<keyword evidence="3" id="KW-1185">Reference proteome</keyword>
<dbReference type="AlphaFoldDB" id="A0A916YQB3"/>
<protein>
    <submittedName>
        <fullName evidence="2">Uncharacterized protein</fullName>
    </submittedName>
</protein>